<reference evidence="8 9" key="1">
    <citation type="submission" date="2017-09" db="EMBL/GenBank/DDBJ databases">
        <title>Bacterial strain isolated from the female urinary microbiota.</title>
        <authorList>
            <person name="Thomas-White K."/>
            <person name="Kumar N."/>
            <person name="Forster S."/>
            <person name="Putonti C."/>
            <person name="Lawley T."/>
            <person name="Wolfe A.J."/>
        </authorList>
    </citation>
    <scope>NUCLEOTIDE SEQUENCE [LARGE SCALE GENOMIC DNA]</scope>
    <source>
        <strain evidence="8 9">UMB1686</strain>
    </source>
</reference>
<organism evidence="8 9">
    <name type="scientific">Gardnerella greenwoodii</name>
    <dbReference type="NCBI Taxonomy" id="2914925"/>
    <lineage>
        <taxon>Bacteria</taxon>
        <taxon>Bacillati</taxon>
        <taxon>Actinomycetota</taxon>
        <taxon>Actinomycetes</taxon>
        <taxon>Bifidobacteriales</taxon>
        <taxon>Bifidobacteriaceae</taxon>
        <taxon>Gardnerella</taxon>
    </lineage>
</organism>
<sequence>MLKPGKAEKAVKVVKQAKPANSANYLFLIAGVPFAALIIAMAPALQLRYPWLLIDTTVRGVAGLLLQAIPFTLIGVLVSAAVETWVTADFIEKHAPKSTANGFLAAIIAGVCVPVCDCVVVPTFSRLVARKLPLPCAITFLCAVPVVNPVSVLATWYAFADAPAVAVMRVALGVGIALLVGLSFAIFPPKSSVLRNENLLKNNLKSKCSCELNCGCNHEENQNSSEQLKTQNCTKSSICAQIKLYIKHIHEDFLKLLPIIVCGTIVASVIRAWLGADPASRIQANNIWIAIPAMMAIAYFSSLCSSSDAVIARSLAASLPMSSVLVFLLFGPMLDLKNTLMLISDCRGKFVLRLTLTIAGVCLLASLFSNWAWGFML</sequence>
<feature type="transmembrane region" description="Helical" evidence="7">
    <location>
        <begin position="57"/>
        <end position="82"/>
    </location>
</feature>
<dbReference type="InterPro" id="IPR052923">
    <property type="entry name" value="UPF0718"/>
</dbReference>
<feature type="transmembrane region" description="Helical" evidence="7">
    <location>
        <begin position="286"/>
        <end position="303"/>
    </location>
</feature>
<gene>
    <name evidence="8" type="ORF">CJ216_05460</name>
</gene>
<comment type="subcellular location">
    <subcellularLocation>
        <location evidence="1">Cell membrane</location>
        <topology evidence="1">Multi-pass membrane protein</topology>
    </subcellularLocation>
</comment>
<feature type="transmembrane region" description="Helical" evidence="7">
    <location>
        <begin position="25"/>
        <end position="45"/>
    </location>
</feature>
<keyword evidence="6 7" id="KW-0472">Membrane</keyword>
<evidence type="ECO:0000256" key="1">
    <source>
        <dbReference type="ARBA" id="ARBA00004651"/>
    </source>
</evidence>
<keyword evidence="5 7" id="KW-1133">Transmembrane helix</keyword>
<protein>
    <submittedName>
        <fullName evidence="8">Permease</fullName>
    </submittedName>
</protein>
<evidence type="ECO:0000256" key="7">
    <source>
        <dbReference type="SAM" id="Phobius"/>
    </source>
</evidence>
<comment type="caution">
    <text evidence="8">The sequence shown here is derived from an EMBL/GenBank/DDBJ whole genome shotgun (WGS) entry which is preliminary data.</text>
</comment>
<dbReference type="Pfam" id="PF03773">
    <property type="entry name" value="ArsP_1"/>
    <property type="match status" value="1"/>
</dbReference>
<evidence type="ECO:0000256" key="6">
    <source>
        <dbReference type="ARBA" id="ARBA00023136"/>
    </source>
</evidence>
<dbReference type="InterPro" id="IPR005524">
    <property type="entry name" value="DUF318"/>
</dbReference>
<feature type="transmembrane region" description="Helical" evidence="7">
    <location>
        <begin position="102"/>
        <end position="124"/>
    </location>
</feature>
<evidence type="ECO:0000256" key="4">
    <source>
        <dbReference type="ARBA" id="ARBA00022692"/>
    </source>
</evidence>
<dbReference type="GO" id="GO:0005886">
    <property type="term" value="C:plasma membrane"/>
    <property type="evidence" value="ECO:0007669"/>
    <property type="project" value="UniProtKB-SubCell"/>
</dbReference>
<proteinExistence type="inferred from homology"/>
<accession>A0A2N6RZF9</accession>
<comment type="similarity">
    <text evidence="2">Belongs to the UPF0718 family.</text>
</comment>
<dbReference type="RefSeq" id="WP_102695125.1">
    <property type="nucleotide sequence ID" value="NZ_JAKNCL010000003.1"/>
</dbReference>
<keyword evidence="3" id="KW-1003">Cell membrane</keyword>
<dbReference type="Proteomes" id="UP000235771">
    <property type="component" value="Unassembled WGS sequence"/>
</dbReference>
<name>A0A2N6RZF9_9BIFI</name>
<keyword evidence="4 7" id="KW-0812">Transmembrane</keyword>
<feature type="transmembrane region" description="Helical" evidence="7">
    <location>
        <begin position="310"/>
        <end position="330"/>
    </location>
</feature>
<dbReference type="AlphaFoldDB" id="A0A2N6RZF9"/>
<dbReference type="PANTHER" id="PTHR34184">
    <property type="entry name" value="UPF0718 PROTEIN YCGR"/>
    <property type="match status" value="1"/>
</dbReference>
<evidence type="ECO:0000256" key="2">
    <source>
        <dbReference type="ARBA" id="ARBA00006386"/>
    </source>
</evidence>
<dbReference type="EMBL" id="PNGV01000001">
    <property type="protein sequence ID" value="PMC43497.1"/>
    <property type="molecule type" value="Genomic_DNA"/>
</dbReference>
<feature type="transmembrane region" description="Helical" evidence="7">
    <location>
        <begin position="136"/>
        <end position="159"/>
    </location>
</feature>
<feature type="transmembrane region" description="Helical" evidence="7">
    <location>
        <begin position="165"/>
        <end position="187"/>
    </location>
</feature>
<dbReference type="GeneID" id="98326693"/>
<evidence type="ECO:0000256" key="5">
    <source>
        <dbReference type="ARBA" id="ARBA00022989"/>
    </source>
</evidence>
<keyword evidence="9" id="KW-1185">Reference proteome</keyword>
<evidence type="ECO:0000313" key="9">
    <source>
        <dbReference type="Proteomes" id="UP000235771"/>
    </source>
</evidence>
<dbReference type="PANTHER" id="PTHR34184:SF4">
    <property type="entry name" value="UPF0718 PROTEIN YCGR"/>
    <property type="match status" value="1"/>
</dbReference>
<evidence type="ECO:0000313" key="8">
    <source>
        <dbReference type="EMBL" id="PMC43497.1"/>
    </source>
</evidence>
<feature type="transmembrane region" description="Helical" evidence="7">
    <location>
        <begin position="350"/>
        <end position="373"/>
    </location>
</feature>
<feature type="transmembrane region" description="Helical" evidence="7">
    <location>
        <begin position="253"/>
        <end position="274"/>
    </location>
</feature>
<evidence type="ECO:0000256" key="3">
    <source>
        <dbReference type="ARBA" id="ARBA00022475"/>
    </source>
</evidence>